<dbReference type="Pfam" id="PF08004">
    <property type="entry name" value="DUF1699"/>
    <property type="match status" value="1"/>
</dbReference>
<name>A0A101FS52_9EURY</name>
<dbReference type="PATRIC" id="fig|301375.7.peg.652"/>
<protein>
    <recommendedName>
        <fullName evidence="3">DUF1699 family protein</fullName>
    </recommendedName>
</protein>
<gene>
    <name evidence="1" type="ORF">XD72_2192</name>
</gene>
<dbReference type="InterPro" id="IPR012546">
    <property type="entry name" value="DUF1699"/>
</dbReference>
<proteinExistence type="predicted"/>
<evidence type="ECO:0008006" key="3">
    <source>
        <dbReference type="Google" id="ProtNLM"/>
    </source>
</evidence>
<dbReference type="AlphaFoldDB" id="A0A101FS52"/>
<sequence length="135" mass="15232">MQIRVVSSRNEIPELKPNEQMVHIAFRPSNVDLLDIVKACPRLRAIQVPPSYNKTLSRAIRLFLEMQGIDLLEGDVWGHRKDIDEYYVVEEGAIEQIGDLITSGESIDDAVAHVQMTTKLAPDLIKYIAKSKMTA</sequence>
<comment type="caution">
    <text evidence="1">The sequence shown here is derived from an EMBL/GenBank/DDBJ whole genome shotgun (WGS) entry which is preliminary data.</text>
</comment>
<dbReference type="Proteomes" id="UP000057043">
    <property type="component" value="Unassembled WGS sequence"/>
</dbReference>
<dbReference type="EMBL" id="LGFT01000074">
    <property type="protein sequence ID" value="KUK43430.1"/>
    <property type="molecule type" value="Genomic_DNA"/>
</dbReference>
<accession>A0A101FS52</accession>
<reference evidence="1 2" key="1">
    <citation type="journal article" date="2015" name="MBio">
        <title>Genome-Resolved Metagenomic Analysis Reveals Roles for Candidate Phyla and Other Microbial Community Members in Biogeochemical Transformations in Oil Reservoirs.</title>
        <authorList>
            <person name="Hu P."/>
            <person name="Tom L."/>
            <person name="Singh A."/>
            <person name="Thomas B.C."/>
            <person name="Baker B.J."/>
            <person name="Piceno Y.M."/>
            <person name="Andersen G.L."/>
            <person name="Banfield J.F."/>
        </authorList>
    </citation>
    <scope>NUCLEOTIDE SEQUENCE [LARGE SCALE GENOMIC DNA]</scope>
    <source>
        <strain evidence="1">57_489</strain>
    </source>
</reference>
<organism evidence="1 2">
    <name type="scientific">Methanothrix harundinacea</name>
    <dbReference type="NCBI Taxonomy" id="301375"/>
    <lineage>
        <taxon>Archaea</taxon>
        <taxon>Methanobacteriati</taxon>
        <taxon>Methanobacteriota</taxon>
        <taxon>Stenosarchaea group</taxon>
        <taxon>Methanomicrobia</taxon>
        <taxon>Methanotrichales</taxon>
        <taxon>Methanotrichaceae</taxon>
        <taxon>Methanothrix</taxon>
    </lineage>
</organism>
<evidence type="ECO:0000313" key="2">
    <source>
        <dbReference type="Proteomes" id="UP000057043"/>
    </source>
</evidence>
<evidence type="ECO:0000313" key="1">
    <source>
        <dbReference type="EMBL" id="KUK43430.1"/>
    </source>
</evidence>